<dbReference type="AlphaFoldDB" id="A0ABD3WI84"/>
<protein>
    <submittedName>
        <fullName evidence="1">Uncharacterized protein</fullName>
    </submittedName>
</protein>
<reference evidence="1 2" key="1">
    <citation type="submission" date="2024-11" db="EMBL/GenBank/DDBJ databases">
        <title>Chromosome-level genome assembly of the freshwater bivalve Anodonta woodiana.</title>
        <authorList>
            <person name="Chen X."/>
        </authorList>
    </citation>
    <scope>NUCLEOTIDE SEQUENCE [LARGE SCALE GENOMIC DNA]</scope>
    <source>
        <strain evidence="1">MN2024</strain>
        <tissue evidence="1">Gills</tissue>
    </source>
</reference>
<gene>
    <name evidence="1" type="ORF">ACJMK2_036203</name>
</gene>
<accession>A0ABD3WI84</accession>
<proteinExistence type="predicted"/>
<dbReference type="Proteomes" id="UP001634394">
    <property type="component" value="Unassembled WGS sequence"/>
</dbReference>
<dbReference type="EMBL" id="JBJQND010000006">
    <property type="protein sequence ID" value="KAL3873041.1"/>
    <property type="molecule type" value="Genomic_DNA"/>
</dbReference>
<keyword evidence="2" id="KW-1185">Reference proteome</keyword>
<evidence type="ECO:0000313" key="2">
    <source>
        <dbReference type="Proteomes" id="UP001634394"/>
    </source>
</evidence>
<comment type="caution">
    <text evidence="1">The sequence shown here is derived from an EMBL/GenBank/DDBJ whole genome shotgun (WGS) entry which is preliminary data.</text>
</comment>
<organism evidence="1 2">
    <name type="scientific">Sinanodonta woodiana</name>
    <name type="common">Chinese pond mussel</name>
    <name type="synonym">Anodonta woodiana</name>
    <dbReference type="NCBI Taxonomy" id="1069815"/>
    <lineage>
        <taxon>Eukaryota</taxon>
        <taxon>Metazoa</taxon>
        <taxon>Spiralia</taxon>
        <taxon>Lophotrochozoa</taxon>
        <taxon>Mollusca</taxon>
        <taxon>Bivalvia</taxon>
        <taxon>Autobranchia</taxon>
        <taxon>Heteroconchia</taxon>
        <taxon>Palaeoheterodonta</taxon>
        <taxon>Unionida</taxon>
        <taxon>Unionoidea</taxon>
        <taxon>Unionidae</taxon>
        <taxon>Unioninae</taxon>
        <taxon>Sinanodonta</taxon>
    </lineage>
</organism>
<evidence type="ECO:0000313" key="1">
    <source>
        <dbReference type="EMBL" id="KAL3873041.1"/>
    </source>
</evidence>
<name>A0ABD3WI84_SINWO</name>
<sequence length="70" mass="8265">MNYVSDDITKQLENLISAVELDSDEYNIIVIHDIPLINSKFDKITFYFSLSHNKKNVMLYFWHNVLITSI</sequence>